<sequence length="55" mass="6302">MAVGFVKHWGCLLWVGKEGGILPERVNMKEVERLHGIFNKPAIKKIEDGDVNKWK</sequence>
<protein>
    <submittedName>
        <fullName evidence="1">Uncharacterized protein</fullName>
    </submittedName>
</protein>
<reference evidence="1" key="2">
    <citation type="submission" date="2023-06" db="EMBL/GenBank/DDBJ databases">
        <authorList>
            <person name="Ma L."/>
            <person name="Liu K.-W."/>
            <person name="Li Z."/>
            <person name="Hsiao Y.-Y."/>
            <person name="Qi Y."/>
            <person name="Fu T."/>
            <person name="Tang G."/>
            <person name="Zhang D."/>
            <person name="Sun W.-H."/>
            <person name="Liu D.-K."/>
            <person name="Li Y."/>
            <person name="Chen G.-Z."/>
            <person name="Liu X.-D."/>
            <person name="Liao X.-Y."/>
            <person name="Jiang Y.-T."/>
            <person name="Yu X."/>
            <person name="Hao Y."/>
            <person name="Huang J."/>
            <person name="Zhao X.-W."/>
            <person name="Ke S."/>
            <person name="Chen Y.-Y."/>
            <person name="Wu W.-L."/>
            <person name="Hsu J.-L."/>
            <person name="Lin Y.-F."/>
            <person name="Huang M.-D."/>
            <person name="Li C.-Y."/>
            <person name="Huang L."/>
            <person name="Wang Z.-W."/>
            <person name="Zhao X."/>
            <person name="Zhong W.-Y."/>
            <person name="Peng D.-H."/>
            <person name="Ahmad S."/>
            <person name="Lan S."/>
            <person name="Zhang J.-S."/>
            <person name="Tsai W.-C."/>
            <person name="Van De Peer Y."/>
            <person name="Liu Z.-J."/>
        </authorList>
    </citation>
    <scope>NUCLEOTIDE SEQUENCE</scope>
    <source>
        <strain evidence="1">CP</strain>
        <tissue evidence="1">Leaves</tissue>
    </source>
</reference>
<dbReference type="AlphaFoldDB" id="A0AAV9CD72"/>
<organism evidence="1 2">
    <name type="scientific">Acorus calamus</name>
    <name type="common">Sweet flag</name>
    <dbReference type="NCBI Taxonomy" id="4465"/>
    <lineage>
        <taxon>Eukaryota</taxon>
        <taxon>Viridiplantae</taxon>
        <taxon>Streptophyta</taxon>
        <taxon>Embryophyta</taxon>
        <taxon>Tracheophyta</taxon>
        <taxon>Spermatophyta</taxon>
        <taxon>Magnoliopsida</taxon>
        <taxon>Liliopsida</taxon>
        <taxon>Acoraceae</taxon>
        <taxon>Acorus</taxon>
    </lineage>
</organism>
<gene>
    <name evidence="1" type="ORF">QJS10_CPB20g00467</name>
</gene>
<accession>A0AAV9CD72</accession>
<keyword evidence="2" id="KW-1185">Reference proteome</keyword>
<evidence type="ECO:0000313" key="2">
    <source>
        <dbReference type="Proteomes" id="UP001180020"/>
    </source>
</evidence>
<proteinExistence type="predicted"/>
<name>A0AAV9CD72_ACOCL</name>
<dbReference type="EMBL" id="JAUJYO010000020">
    <property type="protein sequence ID" value="KAK1286662.1"/>
    <property type="molecule type" value="Genomic_DNA"/>
</dbReference>
<comment type="caution">
    <text evidence="1">The sequence shown here is derived from an EMBL/GenBank/DDBJ whole genome shotgun (WGS) entry which is preliminary data.</text>
</comment>
<evidence type="ECO:0000313" key="1">
    <source>
        <dbReference type="EMBL" id="KAK1286662.1"/>
    </source>
</evidence>
<reference evidence="1" key="1">
    <citation type="journal article" date="2023" name="Nat. Commun.">
        <title>Diploid and tetraploid genomes of Acorus and the evolution of monocots.</title>
        <authorList>
            <person name="Ma L."/>
            <person name="Liu K.W."/>
            <person name="Li Z."/>
            <person name="Hsiao Y.Y."/>
            <person name="Qi Y."/>
            <person name="Fu T."/>
            <person name="Tang G.D."/>
            <person name="Zhang D."/>
            <person name="Sun W.H."/>
            <person name="Liu D.K."/>
            <person name="Li Y."/>
            <person name="Chen G.Z."/>
            <person name="Liu X.D."/>
            <person name="Liao X.Y."/>
            <person name="Jiang Y.T."/>
            <person name="Yu X."/>
            <person name="Hao Y."/>
            <person name="Huang J."/>
            <person name="Zhao X.W."/>
            <person name="Ke S."/>
            <person name="Chen Y.Y."/>
            <person name="Wu W.L."/>
            <person name="Hsu J.L."/>
            <person name="Lin Y.F."/>
            <person name="Huang M.D."/>
            <person name="Li C.Y."/>
            <person name="Huang L."/>
            <person name="Wang Z.W."/>
            <person name="Zhao X."/>
            <person name="Zhong W.Y."/>
            <person name="Peng D.H."/>
            <person name="Ahmad S."/>
            <person name="Lan S."/>
            <person name="Zhang J.S."/>
            <person name="Tsai W.C."/>
            <person name="Van de Peer Y."/>
            <person name="Liu Z.J."/>
        </authorList>
    </citation>
    <scope>NUCLEOTIDE SEQUENCE</scope>
    <source>
        <strain evidence="1">CP</strain>
    </source>
</reference>
<dbReference type="Proteomes" id="UP001180020">
    <property type="component" value="Unassembled WGS sequence"/>
</dbReference>